<dbReference type="PRINTS" id="PR00862">
    <property type="entry name" value="PROLIGOPTASE"/>
</dbReference>
<dbReference type="InterPro" id="IPR001375">
    <property type="entry name" value="Peptidase_S9_cat"/>
</dbReference>
<dbReference type="Proteomes" id="UP000321261">
    <property type="component" value="Unassembled WGS sequence"/>
</dbReference>
<dbReference type="PANTHER" id="PTHR42776">
    <property type="entry name" value="SERINE PEPTIDASE S9 FAMILY MEMBER"/>
    <property type="match status" value="1"/>
</dbReference>
<dbReference type="InterPro" id="IPR002470">
    <property type="entry name" value="Peptidase_S9A"/>
</dbReference>
<keyword evidence="1" id="KW-0378">Hydrolase</keyword>
<dbReference type="GO" id="GO:0004252">
    <property type="term" value="F:serine-type endopeptidase activity"/>
    <property type="evidence" value="ECO:0007669"/>
    <property type="project" value="InterPro"/>
</dbReference>
<gene>
    <name evidence="8" type="ORF">FHX44_114975</name>
</gene>
<evidence type="ECO:0000256" key="3">
    <source>
        <dbReference type="ARBA" id="ARBA00022990"/>
    </source>
</evidence>
<feature type="domain" description="Peptidase S9 prolyl oligopeptidase catalytic" evidence="7">
    <location>
        <begin position="410"/>
        <end position="616"/>
    </location>
</feature>
<sequence>MEQAGFTERRLARLGGATDAPGLFPVRYSHPAPSPDGALLAWISDRDGRPRAWVAPLPPGGRQVVEPDRPLPAGGDVETMCWSPDGLWIACQVAPHGGERTGVQVVSPDGSQVRDLAPGAAAATLGVWSPTGRQLGVTIYVEGSGDGQACLVDLRDGTSTVLASGPAARVCAVSGDGRRAVVRLGPRGARRLELVDLRSGRRTELLPGGANVADARFGVTGRQLYVHTDAGRERPALLAVTLRGSSGVSTVYPIAERPDDDLDLVALDPAGVRAALSWNVDGRSEVELLDLRSGLLEPVVPVPGDVVTNLAFTLDGTALLVANEGPAVSPRLSRIGLDVHGVATPLLRPVKQFGSRDLGRTLVEPTLHEFRAEDGLRLSGWLFRPSGALGPLPTLLWLHGGPEAQERPTFQPLFQALVAEGVAVFAPNVRGSGGYGRTFTTADDGERRFAAITDVRAAVDFLVSAGLADPARVGVSGRSYGGYLTLAALAWFPDRFAVGVDVCGISDFATFYAHTEPWIAAAATTKYGDPHADAALLQELSPLYHADRIAAPLLVVHGAHDTNVPVEEARQVVDALRERGASPGFLLFEDEGHEVHGTDNRVVFVREVVRWVTAHLMGLSEQTA</sequence>
<keyword evidence="2" id="KW-0720">Serine protease</keyword>
<keyword evidence="8" id="KW-0645">Protease</keyword>
<evidence type="ECO:0000259" key="7">
    <source>
        <dbReference type="Pfam" id="PF00326"/>
    </source>
</evidence>
<dbReference type="InterPro" id="IPR029058">
    <property type="entry name" value="AB_hydrolase_fold"/>
</dbReference>
<protein>
    <recommendedName>
        <fullName evidence="5">Acyl-peptide hydrolase</fullName>
    </recommendedName>
    <alternativeName>
        <fullName evidence="4">Acylaminoacyl-peptidase</fullName>
    </alternativeName>
</protein>
<dbReference type="GO" id="GO:0004177">
    <property type="term" value="F:aminopeptidase activity"/>
    <property type="evidence" value="ECO:0007669"/>
    <property type="project" value="UniProtKB-KW"/>
</dbReference>
<comment type="caution">
    <text evidence="8">The sequence shown here is derived from an EMBL/GenBank/DDBJ whole genome shotgun (WGS) entry which is preliminary data.</text>
</comment>
<dbReference type="OrthoDB" id="128799at2"/>
<dbReference type="GO" id="GO:0006508">
    <property type="term" value="P:proteolysis"/>
    <property type="evidence" value="ECO:0007669"/>
    <property type="project" value="InterPro"/>
</dbReference>
<dbReference type="Gene3D" id="3.40.50.1820">
    <property type="entry name" value="alpha/beta hydrolase"/>
    <property type="match status" value="1"/>
</dbReference>
<keyword evidence="3" id="KW-0007">Acetylation</keyword>
<keyword evidence="9" id="KW-1185">Reference proteome</keyword>
<evidence type="ECO:0000313" key="9">
    <source>
        <dbReference type="Proteomes" id="UP000321261"/>
    </source>
</evidence>
<evidence type="ECO:0000256" key="2">
    <source>
        <dbReference type="ARBA" id="ARBA00022825"/>
    </source>
</evidence>
<dbReference type="RefSeq" id="WP_147261437.1">
    <property type="nucleotide sequence ID" value="NZ_VIWU01000001.1"/>
</dbReference>
<evidence type="ECO:0000256" key="1">
    <source>
        <dbReference type="ARBA" id="ARBA00022801"/>
    </source>
</evidence>
<evidence type="ECO:0000256" key="4">
    <source>
        <dbReference type="ARBA" id="ARBA00032284"/>
    </source>
</evidence>
<dbReference type="InterPro" id="IPR011042">
    <property type="entry name" value="6-blade_b-propeller_TolB-like"/>
</dbReference>
<keyword evidence="8" id="KW-0031">Aminopeptidase</keyword>
<organism evidence="8 9">
    <name type="scientific">Pseudonocardia hierapolitana</name>
    <dbReference type="NCBI Taxonomy" id="1128676"/>
    <lineage>
        <taxon>Bacteria</taxon>
        <taxon>Bacillati</taxon>
        <taxon>Actinomycetota</taxon>
        <taxon>Actinomycetes</taxon>
        <taxon>Pseudonocardiales</taxon>
        <taxon>Pseudonocardiaceae</taxon>
        <taxon>Pseudonocardia</taxon>
    </lineage>
</organism>
<evidence type="ECO:0000256" key="6">
    <source>
        <dbReference type="ARBA" id="ARBA00045885"/>
    </source>
</evidence>
<dbReference type="Gene3D" id="2.120.10.30">
    <property type="entry name" value="TolB, C-terminal domain"/>
    <property type="match status" value="1"/>
</dbReference>
<dbReference type="InterPro" id="IPR011659">
    <property type="entry name" value="WD40"/>
</dbReference>
<dbReference type="InterPro" id="IPR002471">
    <property type="entry name" value="Pept_S9_AS"/>
</dbReference>
<dbReference type="EMBL" id="VIWU01000001">
    <property type="protein sequence ID" value="TWF79049.1"/>
    <property type="molecule type" value="Genomic_DNA"/>
</dbReference>
<accession>A0A561SW11</accession>
<dbReference type="Pfam" id="PF00326">
    <property type="entry name" value="Peptidase_S9"/>
    <property type="match status" value="1"/>
</dbReference>
<dbReference type="PANTHER" id="PTHR42776:SF27">
    <property type="entry name" value="DIPEPTIDYL PEPTIDASE FAMILY MEMBER 6"/>
    <property type="match status" value="1"/>
</dbReference>
<evidence type="ECO:0000313" key="8">
    <source>
        <dbReference type="EMBL" id="TWF79049.1"/>
    </source>
</evidence>
<dbReference type="PROSITE" id="PS00708">
    <property type="entry name" value="PRO_ENDOPEP_SER"/>
    <property type="match status" value="1"/>
</dbReference>
<reference evidence="8 9" key="1">
    <citation type="submission" date="2019-06" db="EMBL/GenBank/DDBJ databases">
        <title>Sequencing the genomes of 1000 actinobacteria strains.</title>
        <authorList>
            <person name="Klenk H.-P."/>
        </authorList>
    </citation>
    <scope>NUCLEOTIDE SEQUENCE [LARGE SCALE GENOMIC DNA]</scope>
    <source>
        <strain evidence="8 9">DSM 45671</strain>
    </source>
</reference>
<name>A0A561SW11_9PSEU</name>
<proteinExistence type="predicted"/>
<evidence type="ECO:0000256" key="5">
    <source>
        <dbReference type="ARBA" id="ARBA00032596"/>
    </source>
</evidence>
<dbReference type="SUPFAM" id="SSF82171">
    <property type="entry name" value="DPP6 N-terminal domain-like"/>
    <property type="match status" value="1"/>
</dbReference>
<dbReference type="Pfam" id="PF07676">
    <property type="entry name" value="PD40"/>
    <property type="match status" value="1"/>
</dbReference>
<dbReference type="SUPFAM" id="SSF53474">
    <property type="entry name" value="alpha/beta-Hydrolases"/>
    <property type="match status" value="1"/>
</dbReference>
<dbReference type="AlphaFoldDB" id="A0A561SW11"/>
<comment type="function">
    <text evidence="6">This enzyme catalyzes the hydrolysis of the N-terminal peptide bond of an N-acetylated peptide to generate an N-acetylated amino acid and a peptide with a free N-terminus. It preferentially cleaves off Ac-Ala, Ac-Met and Ac-Ser. Also, involved in the degradation of oxidized and glycated proteins.</text>
</comment>